<name>A0ABQ5VDR7_9RHOB</name>
<evidence type="ECO:0000313" key="3">
    <source>
        <dbReference type="Proteomes" id="UP001161388"/>
    </source>
</evidence>
<keyword evidence="3" id="KW-1185">Reference proteome</keyword>
<keyword evidence="1" id="KW-0812">Transmembrane</keyword>
<feature type="transmembrane region" description="Helical" evidence="1">
    <location>
        <begin position="29"/>
        <end position="50"/>
    </location>
</feature>
<evidence type="ECO:0000313" key="2">
    <source>
        <dbReference type="EMBL" id="GLQ25635.1"/>
    </source>
</evidence>
<comment type="caution">
    <text evidence="2">The sequence shown here is derived from an EMBL/GenBank/DDBJ whole genome shotgun (WGS) entry which is preliminary data.</text>
</comment>
<proteinExistence type="predicted"/>
<dbReference type="RefSeq" id="WP_284370117.1">
    <property type="nucleotide sequence ID" value="NZ_BSNL01000001.1"/>
</dbReference>
<keyword evidence="1" id="KW-1133">Transmembrane helix</keyword>
<evidence type="ECO:0000256" key="1">
    <source>
        <dbReference type="SAM" id="Phobius"/>
    </source>
</evidence>
<protein>
    <recommendedName>
        <fullName evidence="4">NADP transhydrogenase beta-like domain-containing protein</fullName>
    </recommendedName>
</protein>
<feature type="transmembrane region" description="Helical" evidence="1">
    <location>
        <begin position="62"/>
        <end position="80"/>
    </location>
</feature>
<gene>
    <name evidence="2" type="ORF">GCM10007927_04380</name>
</gene>
<organism evidence="2 3">
    <name type="scientific">Sulfitobacter pacificus</name>
    <dbReference type="NCBI Taxonomy" id="1499314"/>
    <lineage>
        <taxon>Bacteria</taxon>
        <taxon>Pseudomonadati</taxon>
        <taxon>Pseudomonadota</taxon>
        <taxon>Alphaproteobacteria</taxon>
        <taxon>Rhodobacterales</taxon>
        <taxon>Roseobacteraceae</taxon>
        <taxon>Sulfitobacter</taxon>
    </lineage>
</organism>
<feature type="transmembrane region" description="Helical" evidence="1">
    <location>
        <begin position="92"/>
        <end position="113"/>
    </location>
</feature>
<sequence length="114" mass="11262">MTYALATFLVSAIGGLVLAASVLRGKLAPWALSLVHAALGALGLLLLAGGALNGEASWPPRVALALLIVAALGGFYLANLHRQKIVAPAPAVVVHAGAAVGGVALLLLSTLGLL</sequence>
<dbReference type="EMBL" id="BSNL01000001">
    <property type="protein sequence ID" value="GLQ25635.1"/>
    <property type="molecule type" value="Genomic_DNA"/>
</dbReference>
<accession>A0ABQ5VDR7</accession>
<evidence type="ECO:0008006" key="4">
    <source>
        <dbReference type="Google" id="ProtNLM"/>
    </source>
</evidence>
<keyword evidence="1" id="KW-0472">Membrane</keyword>
<dbReference type="Proteomes" id="UP001161388">
    <property type="component" value="Unassembled WGS sequence"/>
</dbReference>
<reference evidence="2" key="2">
    <citation type="submission" date="2023-01" db="EMBL/GenBank/DDBJ databases">
        <title>Draft genome sequence of Sulfitobacter pacificus strain NBRC 109915.</title>
        <authorList>
            <person name="Sun Q."/>
            <person name="Mori K."/>
        </authorList>
    </citation>
    <scope>NUCLEOTIDE SEQUENCE</scope>
    <source>
        <strain evidence="2">NBRC 109915</strain>
    </source>
</reference>
<reference evidence="2" key="1">
    <citation type="journal article" date="2014" name="Int. J. Syst. Evol. Microbiol.">
        <title>Complete genome of a new Firmicutes species belonging to the dominant human colonic microbiota ('Ruminococcus bicirculans') reveals two chromosomes and a selective capacity to utilize plant glucans.</title>
        <authorList>
            <consortium name="NISC Comparative Sequencing Program"/>
            <person name="Wegmann U."/>
            <person name="Louis P."/>
            <person name="Goesmann A."/>
            <person name="Henrissat B."/>
            <person name="Duncan S.H."/>
            <person name="Flint H.J."/>
        </authorList>
    </citation>
    <scope>NUCLEOTIDE SEQUENCE</scope>
    <source>
        <strain evidence="2">NBRC 109915</strain>
    </source>
</reference>